<dbReference type="HOGENOM" id="CLU_018294_0_3_1"/>
<dbReference type="Pfam" id="PF03184">
    <property type="entry name" value="DDE_1"/>
    <property type="match status" value="1"/>
</dbReference>
<dbReference type="InterPro" id="IPR004875">
    <property type="entry name" value="DDE_SF_endonuclease_dom"/>
</dbReference>
<name>N1JFZ6_BLUG1</name>
<dbReference type="OrthoDB" id="3853970at2759"/>
<dbReference type="InterPro" id="IPR009057">
    <property type="entry name" value="Homeodomain-like_sf"/>
</dbReference>
<dbReference type="PANTHER" id="PTHR19303">
    <property type="entry name" value="TRANSPOSON"/>
    <property type="match status" value="1"/>
</dbReference>
<feature type="domain" description="ARS-binding protein 1 N-terminal" evidence="2">
    <location>
        <begin position="2"/>
        <end position="53"/>
    </location>
</feature>
<protein>
    <submittedName>
        <fullName evidence="3">Putative jerky protein</fullName>
    </submittedName>
</protein>
<accession>N1JFZ6</accession>
<feature type="domain" description="DDE-1" evidence="1">
    <location>
        <begin position="204"/>
        <end position="299"/>
    </location>
</feature>
<organism evidence="3 4">
    <name type="scientific">Blumeria graminis f. sp. hordei (strain DH14)</name>
    <name type="common">Barley powdery mildew</name>
    <name type="synonym">Oidium monilioides f. sp. hordei</name>
    <dbReference type="NCBI Taxonomy" id="546991"/>
    <lineage>
        <taxon>Eukaryota</taxon>
        <taxon>Fungi</taxon>
        <taxon>Dikarya</taxon>
        <taxon>Ascomycota</taxon>
        <taxon>Pezizomycotina</taxon>
        <taxon>Leotiomycetes</taxon>
        <taxon>Erysiphales</taxon>
        <taxon>Erysiphaceae</taxon>
        <taxon>Blumeria</taxon>
        <taxon>Blumeria hordei</taxon>
    </lineage>
</organism>
<dbReference type="SUPFAM" id="SSF46689">
    <property type="entry name" value="Homeodomain-like"/>
    <property type="match status" value="2"/>
</dbReference>
<dbReference type="Gene3D" id="1.10.10.60">
    <property type="entry name" value="Homeodomain-like"/>
    <property type="match status" value="1"/>
</dbReference>
<dbReference type="eggNOG" id="KOG3105">
    <property type="taxonomic scope" value="Eukaryota"/>
</dbReference>
<dbReference type="Pfam" id="PF18107">
    <property type="entry name" value="HTH_ABP1_N"/>
    <property type="match status" value="1"/>
</dbReference>
<dbReference type="GO" id="GO:0005634">
    <property type="term" value="C:nucleus"/>
    <property type="evidence" value="ECO:0007669"/>
    <property type="project" value="TreeGrafter"/>
</dbReference>
<evidence type="ECO:0000313" key="4">
    <source>
        <dbReference type="Proteomes" id="UP000015441"/>
    </source>
</evidence>
<evidence type="ECO:0000313" key="3">
    <source>
        <dbReference type="EMBL" id="CCU76668.1"/>
    </source>
</evidence>
<proteinExistence type="predicted"/>
<dbReference type="PANTHER" id="PTHR19303:SF73">
    <property type="entry name" value="PROTEIN PDC2"/>
    <property type="match status" value="1"/>
</dbReference>
<comment type="caution">
    <text evidence="3">The sequence shown here is derived from an EMBL/GenBank/DDBJ whole genome shotgun (WGS) entry which is preliminary data.</text>
</comment>
<dbReference type="EMBL" id="CAUH01002870">
    <property type="protein sequence ID" value="CCU76668.1"/>
    <property type="molecule type" value="Genomic_DNA"/>
</dbReference>
<dbReference type="GO" id="GO:0003677">
    <property type="term" value="F:DNA binding"/>
    <property type="evidence" value="ECO:0007669"/>
    <property type="project" value="TreeGrafter"/>
</dbReference>
<dbReference type="STRING" id="546991.N1JFZ6"/>
<gene>
    <name evidence="3" type="ORF">BGHDH14_bgh01308</name>
</gene>
<dbReference type="InterPro" id="IPR041188">
    <property type="entry name" value="HTH_ABP1_N"/>
</dbReference>
<keyword evidence="4" id="KW-1185">Reference proteome</keyword>
<sequence length="424" mass="48714">MKHERATLQKWYFDQRSHSTEKDRIAWLDNQYHRQLRQVKVSVSLSDRLQYPDVPTSLPTTSQRMRAPQWPILEQILFRWQETIEAKGVLVTGDILLPTSEFSVWWLQKFKLRHGISISECHGESESMSAIAIEEMKAIQGICSLFDEEDIYNMDDTGIFGDDLSVLGSAHTAPGIKKDRSRISVVFCTNVTGKTVSLLNIEATEWLTAYYQHVGTNRSVPLLMDNISSHLAVVNITIAFPNIQVHYLPKNSISVYQPLEQGIIQNHKQYYRKQCLEYRLKCFDQDVKPFTKMSLYEAIIDPVAIESVFTAVASRIYDAISLSDFLNPDGEIIEVEEEVELMNIIAAYTMSRQEEHEDEEDEEADEPSATINQALNSLKCQLSFKEHDSDANSMELTILMRMEISLQKQVEIKRSEGTLDSWFK</sequence>
<dbReference type="AlphaFoldDB" id="N1JFZ6"/>
<evidence type="ECO:0000259" key="2">
    <source>
        <dbReference type="Pfam" id="PF18107"/>
    </source>
</evidence>
<dbReference type="Proteomes" id="UP000015441">
    <property type="component" value="Unassembled WGS sequence"/>
</dbReference>
<dbReference type="InParanoid" id="N1JFZ6"/>
<reference evidence="3 4" key="1">
    <citation type="journal article" date="2010" name="Science">
        <title>Genome expansion and gene loss in powdery mildew fungi reveal tradeoffs in extreme parasitism.</title>
        <authorList>
            <person name="Spanu P.D."/>
            <person name="Abbott J.C."/>
            <person name="Amselem J."/>
            <person name="Burgis T.A."/>
            <person name="Soanes D.M."/>
            <person name="Stueber K."/>
            <person name="Ver Loren van Themaat E."/>
            <person name="Brown J.K.M."/>
            <person name="Butcher S.A."/>
            <person name="Gurr S.J."/>
            <person name="Lebrun M.-H."/>
            <person name="Ridout C.J."/>
            <person name="Schulze-Lefert P."/>
            <person name="Talbot N.J."/>
            <person name="Ahmadinejad N."/>
            <person name="Ametz C."/>
            <person name="Barton G.R."/>
            <person name="Benjdia M."/>
            <person name="Bidzinski P."/>
            <person name="Bindschedler L.V."/>
            <person name="Both M."/>
            <person name="Brewer M.T."/>
            <person name="Cadle-Davidson L."/>
            <person name="Cadle-Davidson M.M."/>
            <person name="Collemare J."/>
            <person name="Cramer R."/>
            <person name="Frenkel O."/>
            <person name="Godfrey D."/>
            <person name="Harriman J."/>
            <person name="Hoede C."/>
            <person name="King B.C."/>
            <person name="Klages S."/>
            <person name="Kleemann J."/>
            <person name="Knoll D."/>
            <person name="Koti P.S."/>
            <person name="Kreplak J."/>
            <person name="Lopez-Ruiz F.J."/>
            <person name="Lu X."/>
            <person name="Maekawa T."/>
            <person name="Mahanil S."/>
            <person name="Micali C."/>
            <person name="Milgroom M.G."/>
            <person name="Montana G."/>
            <person name="Noir S."/>
            <person name="O'Connell R.J."/>
            <person name="Oberhaensli S."/>
            <person name="Parlange F."/>
            <person name="Pedersen C."/>
            <person name="Quesneville H."/>
            <person name="Reinhardt R."/>
            <person name="Rott M."/>
            <person name="Sacristan S."/>
            <person name="Schmidt S.M."/>
            <person name="Schoen M."/>
            <person name="Skamnioti P."/>
            <person name="Sommer H."/>
            <person name="Stephens A."/>
            <person name="Takahara H."/>
            <person name="Thordal-Christensen H."/>
            <person name="Vigouroux M."/>
            <person name="Wessling R."/>
            <person name="Wicker T."/>
            <person name="Panstruga R."/>
        </authorList>
    </citation>
    <scope>NUCLEOTIDE SEQUENCE [LARGE SCALE GENOMIC DNA]</scope>
    <source>
        <strain evidence="3">DH14</strain>
    </source>
</reference>
<dbReference type="InterPro" id="IPR050863">
    <property type="entry name" value="CenT-Element_Derived"/>
</dbReference>
<evidence type="ECO:0000259" key="1">
    <source>
        <dbReference type="Pfam" id="PF03184"/>
    </source>
</evidence>